<sequence length="158" mass="16723">MPPRPPSVQSDNMMHSSMNQSAMGPDRGYPRQPGYTGMPNTNYPSGTGMGSSMSPMPGQGSGVPYGSMPSGRIGPGQMGPRPYAPSMGANIGSMPPQVGSGMCPPPGMNRKDGGPTMHHGPANSIHNRWVLFLTGQSISVRSKSHAWRMNPIYLLSVR</sequence>
<dbReference type="EMBL" id="JAHRIO010040939">
    <property type="protein sequence ID" value="MEQ2171748.1"/>
    <property type="molecule type" value="Genomic_DNA"/>
</dbReference>
<evidence type="ECO:0000313" key="3">
    <source>
        <dbReference type="Proteomes" id="UP001476798"/>
    </source>
</evidence>
<evidence type="ECO:0000313" key="2">
    <source>
        <dbReference type="EMBL" id="MEQ2171748.1"/>
    </source>
</evidence>
<feature type="compositionally biased region" description="Low complexity" evidence="1">
    <location>
        <begin position="44"/>
        <end position="58"/>
    </location>
</feature>
<keyword evidence="3" id="KW-1185">Reference proteome</keyword>
<evidence type="ECO:0000256" key="1">
    <source>
        <dbReference type="SAM" id="MobiDB-lite"/>
    </source>
</evidence>
<gene>
    <name evidence="2" type="ORF">GOODEAATRI_013940</name>
</gene>
<comment type="caution">
    <text evidence="2">The sequence shown here is derived from an EMBL/GenBank/DDBJ whole genome shotgun (WGS) entry which is preliminary data.</text>
</comment>
<accession>A0ABV0NMI4</accession>
<dbReference type="PANTHER" id="PTHR12656">
    <property type="entry name" value="BRG-1 ASSOCIATED FACTOR 250 BAF250"/>
    <property type="match status" value="1"/>
</dbReference>
<protein>
    <submittedName>
        <fullName evidence="2">Uncharacterized protein</fullName>
    </submittedName>
</protein>
<reference evidence="2 3" key="1">
    <citation type="submission" date="2021-06" db="EMBL/GenBank/DDBJ databases">
        <authorList>
            <person name="Palmer J.M."/>
        </authorList>
    </citation>
    <scope>NUCLEOTIDE SEQUENCE [LARGE SCALE GENOMIC DNA]</scope>
    <source>
        <strain evidence="2 3">GA_2019</strain>
        <tissue evidence="2">Muscle</tissue>
    </source>
</reference>
<organism evidence="2 3">
    <name type="scientific">Goodea atripinnis</name>
    <dbReference type="NCBI Taxonomy" id="208336"/>
    <lineage>
        <taxon>Eukaryota</taxon>
        <taxon>Metazoa</taxon>
        <taxon>Chordata</taxon>
        <taxon>Craniata</taxon>
        <taxon>Vertebrata</taxon>
        <taxon>Euteleostomi</taxon>
        <taxon>Actinopterygii</taxon>
        <taxon>Neopterygii</taxon>
        <taxon>Teleostei</taxon>
        <taxon>Neoteleostei</taxon>
        <taxon>Acanthomorphata</taxon>
        <taxon>Ovalentaria</taxon>
        <taxon>Atherinomorphae</taxon>
        <taxon>Cyprinodontiformes</taxon>
        <taxon>Goodeidae</taxon>
        <taxon>Goodea</taxon>
    </lineage>
</organism>
<feature type="region of interest" description="Disordered" evidence="1">
    <location>
        <begin position="1"/>
        <end position="121"/>
    </location>
</feature>
<name>A0ABV0NMI4_9TELE</name>
<dbReference type="InterPro" id="IPR021906">
    <property type="entry name" value="BAF250/Osa"/>
</dbReference>
<proteinExistence type="predicted"/>
<dbReference type="PANTHER" id="PTHR12656:SF12">
    <property type="entry name" value="AT-RICH INTERACTIVE DOMAIN-CONTAINING PROTEIN 1A"/>
    <property type="match status" value="1"/>
</dbReference>
<feature type="compositionally biased region" description="Polar residues" evidence="1">
    <location>
        <begin position="7"/>
        <end position="22"/>
    </location>
</feature>
<dbReference type="Proteomes" id="UP001476798">
    <property type="component" value="Unassembled WGS sequence"/>
</dbReference>